<dbReference type="Pfam" id="PF03109">
    <property type="entry name" value="ABC1"/>
    <property type="match status" value="1"/>
</dbReference>
<sequence length="236" mass="27196">MLKHYHGSIVVPRPIFATHHVLCMEYLRGEKLDKALRHNLEVLASLKGTTSVALLREMREREERGEKVVGPSKRELGFWRAYLWGRDRLTNVGVAVYNWVLRPLTLFKISKLGYAETELPLNLPEMIDLLFQVHGKQLLVDGCFNGDCHPGNILLLPAHQQIGLIDCGQVKHITLEQRLQLARLIVAVAKKDKDKVVACYRAMGFRTRHDRPETIYRYASVIWDRDDKEHLEGKNI</sequence>
<proteinExistence type="evidence at transcript level"/>
<feature type="non-terminal residue" evidence="2">
    <location>
        <position position="236"/>
    </location>
</feature>
<dbReference type="PANTHER" id="PTHR43173">
    <property type="entry name" value="ABC1 FAMILY PROTEIN"/>
    <property type="match status" value="1"/>
</dbReference>
<dbReference type="AlphaFoldDB" id="I2CQV3"/>
<dbReference type="SUPFAM" id="SSF56112">
    <property type="entry name" value="Protein kinase-like (PK-like)"/>
    <property type="match status" value="1"/>
</dbReference>
<protein>
    <recommendedName>
        <fullName evidence="1">ABC1 atypical kinase-like domain-containing protein</fullName>
    </recommendedName>
</protein>
<dbReference type="InterPro" id="IPR011009">
    <property type="entry name" value="Kinase-like_dom_sf"/>
</dbReference>
<evidence type="ECO:0000313" key="2">
    <source>
        <dbReference type="EMBL" id="AFJ69286.1"/>
    </source>
</evidence>
<dbReference type="InterPro" id="IPR051130">
    <property type="entry name" value="Mito_struct-func_regulator"/>
</dbReference>
<reference evidence="2" key="1">
    <citation type="journal article" date="2012" name="Bioengineered">
        <title>Additional insights into the genome of the oleaginous model alga Nannochloropsis gaditana.</title>
        <authorList>
            <person name="Jinkerson R.E."/>
            <person name="Radakovits R."/>
            <person name="Posewitz M.C."/>
        </authorList>
    </citation>
    <scope>NUCLEOTIDE SEQUENCE</scope>
    <source>
        <strain evidence="2">CCMP526</strain>
    </source>
</reference>
<dbReference type="PANTHER" id="PTHR43173:SF34">
    <property type="entry name" value="ABC1 ATYPICAL KINASE-LIKE DOMAIN-CONTAINING PROTEIN"/>
    <property type="match status" value="1"/>
</dbReference>
<evidence type="ECO:0000259" key="1">
    <source>
        <dbReference type="Pfam" id="PF03109"/>
    </source>
</evidence>
<accession>I2CQV3</accession>
<name>I2CQV3_NANGC</name>
<dbReference type="InterPro" id="IPR004147">
    <property type="entry name" value="ABC1_dom"/>
</dbReference>
<reference evidence="2" key="2">
    <citation type="journal article" date="2012" name="Nat. Commun.">
        <title>Draft genome sequence and genetic transformation of the oleaginous alga Nannochloropis gaditana.</title>
        <authorList>
            <person name="Radakovits R."/>
            <person name="Jinkerson R.E."/>
            <person name="Fuerstenberg S.I."/>
            <person name="Tae H."/>
            <person name="Settlage R.E."/>
            <person name="Boore J.L."/>
            <person name="Posewitz M.C."/>
        </authorList>
    </citation>
    <scope>NUCLEOTIDE SEQUENCE</scope>
    <source>
        <strain evidence="2">CCMP526</strain>
    </source>
</reference>
<gene>
    <name evidence="2" type="ORF">NGATSA_3009400</name>
</gene>
<organism evidence="2">
    <name type="scientific">Nannochloropsis gaditana (strain CCMP526)</name>
    <name type="common">Green microalga</name>
    <name type="synonym">Microchloropsis gaditana</name>
    <dbReference type="NCBI Taxonomy" id="1093141"/>
    <lineage>
        <taxon>Eukaryota</taxon>
        <taxon>Sar</taxon>
        <taxon>Stramenopiles</taxon>
        <taxon>Ochrophyta</taxon>
        <taxon>Eustigmatophyceae</taxon>
        <taxon>Eustigmatales</taxon>
        <taxon>Monodopsidaceae</taxon>
        <taxon>Nannochloropsis</taxon>
    </lineage>
</organism>
<feature type="domain" description="ABC1 atypical kinase-like" evidence="1">
    <location>
        <begin position="120"/>
        <end position="198"/>
    </location>
</feature>
<dbReference type="EMBL" id="JU980223">
    <property type="protein sequence ID" value="AFJ69286.1"/>
    <property type="molecule type" value="mRNA"/>
</dbReference>